<evidence type="ECO:0000256" key="3">
    <source>
        <dbReference type="ARBA" id="ARBA00022827"/>
    </source>
</evidence>
<gene>
    <name evidence="14" type="ORF">NBM05_10835</name>
</gene>
<dbReference type="InterPro" id="IPR012999">
    <property type="entry name" value="Pyr_OxRdtase_I_AS"/>
</dbReference>
<feature type="domain" description="Pyridine nucleotide-disulphide oxidoreductase dimerisation" evidence="12">
    <location>
        <begin position="352"/>
        <end position="465"/>
    </location>
</feature>
<sequence length="474" mass="51192">MTQQTQRETEDYDLIIVGSGSGNSLITDAWDERRVAIVDGGVFGGTCLNVGCIPTKMYVYPSATALHGLELDRLGVGMERTGVSWPAIRDRVFGRIDAISQGGLEYREGLENVDVYTEYARLVEPHVLETASGARLRGEQIVFASGSRSVVPEIPGADLPGVHTSDTVMRLEELPRDVVILGGGFIAAEFAGIFTGLGSRVIQANRSERVLREHDAEIAERYVREAGRQWDLRLNTEIARIERDGERLAVTLSGEDGEETVGADVVLVATGRRSNVDLLGAEEAGLDVVDGVLAVDEHQRVLSGGEPVPGLWGLGDVSSTTQLKHLANAQARTVSHNLLHPDELAATDERYVPHAVFTTPQIAAVGQTQEQAEEAAAREGYEVAVKVQDYGDVAYGWAMEDKQGLVKLIARRDTGELLGAHIIGTEASNLIQPLIQAMSFGLPAHRMARGQYWIHPALAEVVENALLGLEVPGN</sequence>
<dbReference type="Pfam" id="PF02852">
    <property type="entry name" value="Pyr_redox_dim"/>
    <property type="match status" value="1"/>
</dbReference>
<dbReference type="PANTHER" id="PTHR22912:SF217">
    <property type="entry name" value="DIHYDROLIPOYL DEHYDROGENASE"/>
    <property type="match status" value="1"/>
</dbReference>
<evidence type="ECO:0000256" key="1">
    <source>
        <dbReference type="ARBA" id="ARBA00007532"/>
    </source>
</evidence>
<dbReference type="PRINTS" id="PR00411">
    <property type="entry name" value="PNDRDTASEI"/>
</dbReference>
<dbReference type="SUPFAM" id="SSF55424">
    <property type="entry name" value="FAD/NAD-linked reductases, dimerisation (C-terminal) domain"/>
    <property type="match status" value="1"/>
</dbReference>
<feature type="binding site" evidence="9">
    <location>
        <position position="271"/>
    </location>
    <ligand>
        <name>NAD(+)</name>
        <dbReference type="ChEBI" id="CHEBI:57540"/>
    </ligand>
</feature>
<dbReference type="Gene3D" id="3.50.50.60">
    <property type="entry name" value="FAD/NAD(P)-binding domain"/>
    <property type="match status" value="2"/>
</dbReference>
<keyword evidence="4 11" id="KW-0560">Oxidoreductase</keyword>
<keyword evidence="2 11" id="KW-0285">Flavoprotein</keyword>
<reference evidence="14" key="1">
    <citation type="submission" date="2022-06" db="EMBL/GenBank/DDBJ databases">
        <title>Rothia sp. isolated from sandalwood seedling.</title>
        <authorList>
            <person name="Tuikhar N."/>
            <person name="Kirdat K."/>
            <person name="Thorat V."/>
            <person name="Swetha P."/>
            <person name="Padma S."/>
            <person name="Sundararaj R."/>
            <person name="Yadav A."/>
        </authorList>
    </citation>
    <scope>NUCLEOTIDE SEQUENCE</scope>
    <source>
        <strain evidence="14">AR01</strain>
    </source>
</reference>
<evidence type="ECO:0000256" key="2">
    <source>
        <dbReference type="ARBA" id="ARBA00022630"/>
    </source>
</evidence>
<dbReference type="AlphaFoldDB" id="A0A9X2HIU3"/>
<dbReference type="PRINTS" id="PR00368">
    <property type="entry name" value="FADPNR"/>
</dbReference>
<name>A0A9X2HIU3_9MICC</name>
<evidence type="ECO:0000256" key="9">
    <source>
        <dbReference type="PIRSR" id="PIRSR000350-3"/>
    </source>
</evidence>
<dbReference type="InterPro" id="IPR036188">
    <property type="entry name" value="FAD/NAD-bd_sf"/>
</dbReference>
<feature type="binding site" evidence="9">
    <location>
        <position position="316"/>
    </location>
    <ligand>
        <name>FAD</name>
        <dbReference type="ChEBI" id="CHEBI:57692"/>
    </ligand>
</feature>
<feature type="binding site" evidence="9">
    <location>
        <begin position="182"/>
        <end position="189"/>
    </location>
    <ligand>
        <name>NAD(+)</name>
        <dbReference type="ChEBI" id="CHEBI:57540"/>
    </ligand>
</feature>
<evidence type="ECO:0000256" key="5">
    <source>
        <dbReference type="ARBA" id="ARBA00023027"/>
    </source>
</evidence>
<dbReference type="InterPro" id="IPR023753">
    <property type="entry name" value="FAD/NAD-binding_dom"/>
</dbReference>
<dbReference type="SUPFAM" id="SSF51905">
    <property type="entry name" value="FAD/NAD(P)-binding domain"/>
    <property type="match status" value="1"/>
</dbReference>
<dbReference type="PROSITE" id="PS00076">
    <property type="entry name" value="PYRIDINE_REDOX_1"/>
    <property type="match status" value="1"/>
</dbReference>
<keyword evidence="7 11" id="KW-0676">Redox-active center</keyword>
<dbReference type="EMBL" id="JANAFB010000027">
    <property type="protein sequence ID" value="MCP3426481.1"/>
    <property type="molecule type" value="Genomic_DNA"/>
</dbReference>
<dbReference type="Gene3D" id="3.30.390.30">
    <property type="match status" value="1"/>
</dbReference>
<comment type="cofactor">
    <cofactor evidence="9">
        <name>FAD</name>
        <dbReference type="ChEBI" id="CHEBI:57692"/>
    </cofactor>
    <text evidence="9">Binds 1 FAD per subunit.</text>
</comment>
<evidence type="ECO:0000256" key="7">
    <source>
        <dbReference type="ARBA" id="ARBA00023284"/>
    </source>
</evidence>
<evidence type="ECO:0000313" key="14">
    <source>
        <dbReference type="EMBL" id="MCP3426481.1"/>
    </source>
</evidence>
<dbReference type="InterPro" id="IPR004099">
    <property type="entry name" value="Pyr_nucl-diS_OxRdtase_dimer"/>
</dbReference>
<organism evidence="14 15">
    <name type="scientific">Rothia santali</name>
    <dbReference type="NCBI Taxonomy" id="2949643"/>
    <lineage>
        <taxon>Bacteria</taxon>
        <taxon>Bacillati</taxon>
        <taxon>Actinomycetota</taxon>
        <taxon>Actinomycetes</taxon>
        <taxon>Micrococcales</taxon>
        <taxon>Micrococcaceae</taxon>
        <taxon>Rothia</taxon>
    </lineage>
</organism>
<dbReference type="InterPro" id="IPR016156">
    <property type="entry name" value="FAD/NAD-linked_Rdtase_dimer_sf"/>
</dbReference>
<accession>A0A9X2HIU3</accession>
<proteinExistence type="inferred from homology"/>
<feature type="domain" description="FAD/NAD(P)-binding" evidence="13">
    <location>
        <begin position="12"/>
        <end position="330"/>
    </location>
</feature>
<evidence type="ECO:0000256" key="4">
    <source>
        <dbReference type="ARBA" id="ARBA00023002"/>
    </source>
</evidence>
<feature type="disulfide bond" description="Redox-active" evidence="10">
    <location>
        <begin position="47"/>
        <end position="52"/>
    </location>
</feature>
<evidence type="ECO:0000256" key="6">
    <source>
        <dbReference type="ARBA" id="ARBA00023157"/>
    </source>
</evidence>
<dbReference type="InterPro" id="IPR001100">
    <property type="entry name" value="Pyr_nuc-diS_OxRdtase"/>
</dbReference>
<protein>
    <submittedName>
        <fullName evidence="14">Mycothione reductase</fullName>
        <ecNumber evidence="14">1.8.1.15</ecNumber>
    </submittedName>
</protein>
<evidence type="ECO:0000259" key="13">
    <source>
        <dbReference type="Pfam" id="PF07992"/>
    </source>
</evidence>
<keyword evidence="15" id="KW-1185">Reference proteome</keyword>
<dbReference type="GO" id="GO:0004148">
    <property type="term" value="F:dihydrolipoyl dehydrogenase (NADH) activity"/>
    <property type="evidence" value="ECO:0007669"/>
    <property type="project" value="TreeGrafter"/>
</dbReference>
<evidence type="ECO:0000256" key="11">
    <source>
        <dbReference type="RuleBase" id="RU003691"/>
    </source>
</evidence>
<keyword evidence="5 9" id="KW-0520">NAD</keyword>
<dbReference type="Pfam" id="PF07992">
    <property type="entry name" value="Pyr_redox_2"/>
    <property type="match status" value="1"/>
</dbReference>
<evidence type="ECO:0000259" key="12">
    <source>
        <dbReference type="Pfam" id="PF02852"/>
    </source>
</evidence>
<feature type="active site" description="Proton acceptor" evidence="8">
    <location>
        <position position="455"/>
    </location>
</feature>
<dbReference type="GO" id="GO:0050660">
    <property type="term" value="F:flavin adenine dinucleotide binding"/>
    <property type="evidence" value="ECO:0007669"/>
    <property type="project" value="TreeGrafter"/>
</dbReference>
<evidence type="ECO:0000313" key="15">
    <source>
        <dbReference type="Proteomes" id="UP001139502"/>
    </source>
</evidence>
<dbReference type="Proteomes" id="UP001139502">
    <property type="component" value="Unassembled WGS sequence"/>
</dbReference>
<comment type="caution">
    <text evidence="14">The sequence shown here is derived from an EMBL/GenBank/DDBJ whole genome shotgun (WGS) entry which is preliminary data.</text>
</comment>
<keyword evidence="6" id="KW-1015">Disulfide bond</keyword>
<keyword evidence="3 9" id="KW-0274">FAD</keyword>
<keyword evidence="9" id="KW-0547">Nucleotide-binding</keyword>
<dbReference type="NCBIfam" id="NF005884">
    <property type="entry name" value="PRK07846.1"/>
    <property type="match status" value="1"/>
</dbReference>
<dbReference type="PIRSF" id="PIRSF000350">
    <property type="entry name" value="Mercury_reductase_MerA"/>
    <property type="match status" value="1"/>
</dbReference>
<dbReference type="PANTHER" id="PTHR22912">
    <property type="entry name" value="DISULFIDE OXIDOREDUCTASE"/>
    <property type="match status" value="1"/>
</dbReference>
<dbReference type="InterPro" id="IPR050151">
    <property type="entry name" value="Class-I_Pyr_Nuc-Dis_Oxidored"/>
</dbReference>
<evidence type="ECO:0000256" key="8">
    <source>
        <dbReference type="PIRSR" id="PIRSR000350-2"/>
    </source>
</evidence>
<comment type="similarity">
    <text evidence="1 11">Belongs to the class-I pyridine nucleotide-disulfide oxidoreductase family.</text>
</comment>
<dbReference type="RefSeq" id="WP_254167204.1">
    <property type="nucleotide sequence ID" value="NZ_JANAFB010000027.1"/>
</dbReference>
<dbReference type="EC" id="1.8.1.15" evidence="14"/>
<feature type="binding site" evidence="9">
    <location>
        <position position="56"/>
    </location>
    <ligand>
        <name>FAD</name>
        <dbReference type="ChEBI" id="CHEBI:57692"/>
    </ligand>
</feature>
<dbReference type="GO" id="GO:0006103">
    <property type="term" value="P:2-oxoglutarate metabolic process"/>
    <property type="evidence" value="ECO:0007669"/>
    <property type="project" value="TreeGrafter"/>
</dbReference>
<dbReference type="GO" id="GO:0050627">
    <property type="term" value="F:mycothione reductase [NAD(P)H] activity"/>
    <property type="evidence" value="ECO:0007669"/>
    <property type="project" value="UniProtKB-EC"/>
</dbReference>
<evidence type="ECO:0000256" key="10">
    <source>
        <dbReference type="PIRSR" id="PIRSR000350-4"/>
    </source>
</evidence>